<gene>
    <name evidence="2" type="ORF">BCR26_04415</name>
</gene>
<proteinExistence type="predicted"/>
<organism evidence="2 3">
    <name type="scientific">Enterococcus rivorum</name>
    <dbReference type="NCBI Taxonomy" id="762845"/>
    <lineage>
        <taxon>Bacteria</taxon>
        <taxon>Bacillati</taxon>
        <taxon>Bacillota</taxon>
        <taxon>Bacilli</taxon>
        <taxon>Lactobacillales</taxon>
        <taxon>Enterococcaceae</taxon>
        <taxon>Enterococcus</taxon>
    </lineage>
</organism>
<feature type="compositionally biased region" description="Low complexity" evidence="1">
    <location>
        <begin position="161"/>
        <end position="180"/>
    </location>
</feature>
<evidence type="ECO:0000313" key="2">
    <source>
        <dbReference type="EMBL" id="OEH81555.1"/>
    </source>
</evidence>
<dbReference type="STRING" id="762845.BCR26_04415"/>
<dbReference type="AlphaFoldDB" id="A0A1E5KUH1"/>
<comment type="caution">
    <text evidence="2">The sequence shown here is derived from an EMBL/GenBank/DDBJ whole genome shotgun (WGS) entry which is preliminary data.</text>
</comment>
<evidence type="ECO:0000256" key="1">
    <source>
        <dbReference type="SAM" id="MobiDB-lite"/>
    </source>
</evidence>
<protein>
    <submittedName>
        <fullName evidence="2">Uncharacterized protein</fullName>
    </submittedName>
</protein>
<keyword evidence="3" id="KW-1185">Reference proteome</keyword>
<dbReference type="Proteomes" id="UP000095256">
    <property type="component" value="Unassembled WGS sequence"/>
</dbReference>
<reference evidence="2 3" key="1">
    <citation type="submission" date="2016-09" db="EMBL/GenBank/DDBJ databases">
        <authorList>
            <person name="Capua I."/>
            <person name="De Benedictis P."/>
            <person name="Joannis T."/>
            <person name="Lombin L.H."/>
            <person name="Cattoli G."/>
        </authorList>
    </citation>
    <scope>NUCLEOTIDE SEQUENCE [LARGE SCALE GENOMIC DNA]</scope>
    <source>
        <strain evidence="2 3">LMG 25899</strain>
    </source>
</reference>
<feature type="region of interest" description="Disordered" evidence="1">
    <location>
        <begin position="154"/>
        <end position="180"/>
    </location>
</feature>
<evidence type="ECO:0000313" key="3">
    <source>
        <dbReference type="Proteomes" id="UP000095256"/>
    </source>
</evidence>
<dbReference type="EMBL" id="MIEK01000045">
    <property type="protein sequence ID" value="OEH81555.1"/>
    <property type="molecule type" value="Genomic_DNA"/>
</dbReference>
<name>A0A1E5KUH1_9ENTE</name>
<accession>A0A1E5KUH1</accession>
<sequence>MKPVAEFLKKHKMATEVVSVVGDGFTVSSLAYKEYINPKSPAYGDVSKALYGGENIFFIEAGPLEGAQYGGPVGAFFGTANYFAQGGGLSDIYGVNKIPYVKDVLNWVDDKHTFLNEEDKRNWINEQYDIYEKRHEGLKNGDYSGFKIPNSEYKPGVPSHSGSSNFNPNTNNNIFPNGGN</sequence>